<sequence length="171" mass="19508">MTLGVLSDSHRRSDLAKFCIDTLIENGAEFLLHAGDIVEEKTLKLLEKCGVPYKAVLGNNDMHLYNLADTYALVQEPHSFTHKGLHVKLMHHPFYLTPEGADLVVYGHTHFFEASLNNGTFFLNPGEVCARKKEACECALLHVNTPRWDVTRFTCKPDKRVWKKEYWAFSS</sequence>
<keyword evidence="2" id="KW-0479">Metal-binding</keyword>
<dbReference type="Gene3D" id="3.60.21.10">
    <property type="match status" value="1"/>
</dbReference>
<reference evidence="5" key="1">
    <citation type="submission" date="2021-02" db="EMBL/GenBank/DDBJ databases">
        <title>Sulfurospirillum tamanensis sp. nov.</title>
        <authorList>
            <person name="Merkel A.Y."/>
        </authorList>
    </citation>
    <scope>NUCLEOTIDE SEQUENCE [LARGE SCALE GENOMIC DNA]</scope>
    <source>
        <strain evidence="5">T05b</strain>
    </source>
</reference>
<evidence type="ECO:0000256" key="2">
    <source>
        <dbReference type="RuleBase" id="RU362039"/>
    </source>
</evidence>
<dbReference type="PANTHER" id="PTHR43165">
    <property type="entry name" value="METALLOPHOSPHOESTERASE"/>
    <property type="match status" value="1"/>
</dbReference>
<dbReference type="SUPFAM" id="SSF56300">
    <property type="entry name" value="Metallo-dependent phosphatases"/>
    <property type="match status" value="1"/>
</dbReference>
<accession>A0ABS2WSH1</accession>
<keyword evidence="5" id="KW-1185">Reference proteome</keyword>
<comment type="similarity">
    <text evidence="1 2">Belongs to the metallophosphoesterase superfamily. YfcE family.</text>
</comment>
<dbReference type="EC" id="3.1.4.-" evidence="2"/>
<evidence type="ECO:0000256" key="1">
    <source>
        <dbReference type="ARBA" id="ARBA00008950"/>
    </source>
</evidence>
<dbReference type="PANTHER" id="PTHR43165:SF1">
    <property type="entry name" value="PHOSPHODIESTERASE MJ0936"/>
    <property type="match status" value="1"/>
</dbReference>
<dbReference type="InterPro" id="IPR024654">
    <property type="entry name" value="Calcineurin-like_PHP_lpxH"/>
</dbReference>
<dbReference type="NCBIfam" id="TIGR00040">
    <property type="entry name" value="yfcE"/>
    <property type="match status" value="1"/>
</dbReference>
<evidence type="ECO:0000259" key="3">
    <source>
        <dbReference type="Pfam" id="PF12850"/>
    </source>
</evidence>
<protein>
    <recommendedName>
        <fullName evidence="2">Phosphoesterase</fullName>
        <ecNumber evidence="2">3.1.4.-</ecNumber>
    </recommendedName>
</protein>
<dbReference type="InterPro" id="IPR029052">
    <property type="entry name" value="Metallo-depent_PP-like"/>
</dbReference>
<dbReference type="RefSeq" id="WP_205459006.1">
    <property type="nucleotide sequence ID" value="NZ_JAFHKK010000012.1"/>
</dbReference>
<feature type="domain" description="Calcineurin-like phosphoesterase" evidence="3">
    <location>
        <begin position="1"/>
        <end position="145"/>
    </location>
</feature>
<proteinExistence type="inferred from homology"/>
<gene>
    <name evidence="4" type="ORF">JWV37_06665</name>
</gene>
<dbReference type="InterPro" id="IPR053193">
    <property type="entry name" value="MetalloPDE_YfcE-like"/>
</dbReference>
<evidence type="ECO:0000313" key="5">
    <source>
        <dbReference type="Proteomes" id="UP000703590"/>
    </source>
</evidence>
<evidence type="ECO:0000313" key="4">
    <source>
        <dbReference type="EMBL" id="MBN2964455.1"/>
    </source>
</evidence>
<reference evidence="4 5" key="3">
    <citation type="submission" date="2021-02" db="EMBL/GenBank/DDBJ databases">
        <authorList>
            <person name="Merkel A.Y."/>
        </authorList>
    </citation>
    <scope>NUCLEOTIDE SEQUENCE [LARGE SCALE GENOMIC DNA]</scope>
    <source>
        <strain evidence="4 5">T05b</strain>
    </source>
</reference>
<organism evidence="4 5">
    <name type="scientific">Sulfurospirillum tamanense</name>
    <dbReference type="NCBI Taxonomy" id="2813362"/>
    <lineage>
        <taxon>Bacteria</taxon>
        <taxon>Pseudomonadati</taxon>
        <taxon>Campylobacterota</taxon>
        <taxon>Epsilonproteobacteria</taxon>
        <taxon>Campylobacterales</taxon>
        <taxon>Sulfurospirillaceae</taxon>
        <taxon>Sulfurospirillum</taxon>
    </lineage>
</organism>
<dbReference type="EMBL" id="JAFHKK010000012">
    <property type="protein sequence ID" value="MBN2964455.1"/>
    <property type="molecule type" value="Genomic_DNA"/>
</dbReference>
<comment type="caution">
    <text evidence="4">The sequence shown here is derived from an EMBL/GenBank/DDBJ whole genome shotgun (WGS) entry which is preliminary data.</text>
</comment>
<comment type="cofactor">
    <cofactor evidence="2">
        <name>a divalent metal cation</name>
        <dbReference type="ChEBI" id="CHEBI:60240"/>
    </cofactor>
</comment>
<dbReference type="Proteomes" id="UP000703590">
    <property type="component" value="Unassembled WGS sequence"/>
</dbReference>
<dbReference type="Pfam" id="PF12850">
    <property type="entry name" value="Metallophos_2"/>
    <property type="match status" value="1"/>
</dbReference>
<dbReference type="InterPro" id="IPR000979">
    <property type="entry name" value="Phosphodiesterase_MJ0936/Vps29"/>
</dbReference>
<reference evidence="4 5" key="2">
    <citation type="submission" date="2021-02" db="EMBL/GenBank/DDBJ databases">
        <title>Sulfurospirillum tamanensis sp. nov.</title>
        <authorList>
            <person name="Frolova A."/>
            <person name="Merkel A."/>
            <person name="Slobodkin A."/>
        </authorList>
    </citation>
    <scope>NUCLEOTIDE SEQUENCE [LARGE SCALE GENOMIC DNA]</scope>
    <source>
        <strain evidence="4 5">T05b</strain>
    </source>
</reference>
<name>A0ABS2WSH1_9BACT</name>